<dbReference type="InterPro" id="IPR036439">
    <property type="entry name" value="Dockerin_dom_sf"/>
</dbReference>
<dbReference type="EMBL" id="MGAC01000053">
    <property type="protein sequence ID" value="OGK36792.1"/>
    <property type="molecule type" value="Genomic_DNA"/>
</dbReference>
<feature type="compositionally biased region" description="Pro residues" evidence="1">
    <location>
        <begin position="592"/>
        <end position="608"/>
    </location>
</feature>
<evidence type="ECO:0000259" key="2">
    <source>
        <dbReference type="Pfam" id="PF07705"/>
    </source>
</evidence>
<proteinExistence type="predicted"/>
<dbReference type="Pfam" id="PF07705">
    <property type="entry name" value="CARDB"/>
    <property type="match status" value="1"/>
</dbReference>
<feature type="domain" description="CARDB" evidence="2">
    <location>
        <begin position="353"/>
        <end position="443"/>
    </location>
</feature>
<dbReference type="InterPro" id="IPR013783">
    <property type="entry name" value="Ig-like_fold"/>
</dbReference>
<dbReference type="Gene3D" id="2.60.40.10">
    <property type="entry name" value="Immunoglobulins"/>
    <property type="match status" value="4"/>
</dbReference>
<comment type="caution">
    <text evidence="3">The sequence shown here is derived from an EMBL/GenBank/DDBJ whole genome shotgun (WGS) entry which is preliminary data.</text>
</comment>
<dbReference type="InterPro" id="IPR011635">
    <property type="entry name" value="CARDB"/>
</dbReference>
<feature type="region of interest" description="Disordered" evidence="1">
    <location>
        <begin position="589"/>
        <end position="609"/>
    </location>
</feature>
<evidence type="ECO:0000313" key="4">
    <source>
        <dbReference type="Proteomes" id="UP000176803"/>
    </source>
</evidence>
<accession>A0A1F7I0N5</accession>
<dbReference type="Proteomes" id="UP000176803">
    <property type="component" value="Unassembled WGS sequence"/>
</dbReference>
<evidence type="ECO:0000313" key="3">
    <source>
        <dbReference type="EMBL" id="OGK36792.1"/>
    </source>
</evidence>
<reference evidence="3 4" key="1">
    <citation type="journal article" date="2016" name="Nat. Commun.">
        <title>Thousands of microbial genomes shed light on interconnected biogeochemical processes in an aquifer system.</title>
        <authorList>
            <person name="Anantharaman K."/>
            <person name="Brown C.T."/>
            <person name="Hug L.A."/>
            <person name="Sharon I."/>
            <person name="Castelle C.J."/>
            <person name="Probst A.J."/>
            <person name="Thomas B.C."/>
            <person name="Singh A."/>
            <person name="Wilkins M.J."/>
            <person name="Karaoz U."/>
            <person name="Brodie E.L."/>
            <person name="Williams K.H."/>
            <person name="Hubbard S.S."/>
            <person name="Banfield J.F."/>
        </authorList>
    </citation>
    <scope>NUCLEOTIDE SEQUENCE [LARGE SCALE GENOMIC DNA]</scope>
</reference>
<protein>
    <recommendedName>
        <fullName evidence="2">CARDB domain-containing protein</fullName>
    </recommendedName>
</protein>
<organism evidence="3 4">
    <name type="scientific">Candidatus Roizmanbacteria bacterium RIFCSPHIGHO2_12_FULL_41_11</name>
    <dbReference type="NCBI Taxonomy" id="1802052"/>
    <lineage>
        <taxon>Bacteria</taxon>
        <taxon>Candidatus Roizmaniibacteriota</taxon>
    </lineage>
</organism>
<gene>
    <name evidence="3" type="ORF">A3F03_01720</name>
</gene>
<dbReference type="GO" id="GO:0000272">
    <property type="term" value="P:polysaccharide catabolic process"/>
    <property type="evidence" value="ECO:0007669"/>
    <property type="project" value="InterPro"/>
</dbReference>
<evidence type="ECO:0000256" key="1">
    <source>
        <dbReference type="SAM" id="MobiDB-lite"/>
    </source>
</evidence>
<sequence length="1595" mass="165902">MNEHSLYKINISFAGRALVFVVTVLALFSINPSFADARALASECYNFGDVDHTGAIGTLDTDKINQYLFFGVPLDIREKYRADVNDSGPTAGNPTIDVGDRDMIADYYNFIRDDFPVCYTLKRKPLFSCSPTGNAFTDSTSYKKPELKNTVTLHDELKILEHEAGLTPPFTTNEFEQADVYDHGHPASGSRVNSIDASTILQYLEGLINDVSTAQNPNRSCPQLNVNSFPVGGFSISSSQTGIGGTTPYSRIGFEISNSNTLTANSLVGYNFDSWTGNCGSISGNICTVGLVNDLLTDSKTVQANYSAVVPTPIPPTPTPIPALPDLVIRNTSCGTNPLINVSGGSILGNTVTVTPGVNVTFTFNTCNIGAGSAGASTTVVEAFGSANNASNPFSVGTLATNSSAAHTFTTSWPASGNSYSMVFEADYGDNVKESNENNNDVTLTVVAPLTPTPTPTLTPTPTPVPTCTISGDVFIDDGAGGGTPGNGAREPTELRYVATIIRSGNGSLTATNCTADAATRTVTSCDNTNPGYSFTGLTYGQYDVTLSPIPDGYLLHINTPAQRSATVCPPSGATVNYALEPPFITATPAPTSTPAPTPTSGPTPTPVPSIYTISGTVFRDNGNGEEGIANNGVWDGTEPKYTATPPTIKIGTTNPTNNSGGDYTFSGLAGSAGGINYNVELTVPSGYTITNNGENPNTNPRSVVVQLANVSNVNFGIRSTSATPTPTPTNTPSNCTISGTVYIDYNGNNIRDAGDGGYYSGVSTPIFIYLNNYSTNTSGFYSASVPSGTHSVTLTVPSGYIPSATNNPPLYATVCPNATDKDFGIRPTYTISGNVFIDDGRGTTCPGPTCGANNGARDGTEPLYTGGSALVSLLGTGTALNTLIPGGTYSFSSLIADTYWLFLDVAGGYQISPGSINPRENIVLPPTTVVNFGIILAPPTPTPTPTPTPVPNTISGNVFVDDGKCISPGVGCGTPKDGVKNGTEGNYTLGTSTVQVRSGVCGTGTLIGSSSTANGAYSVGSIPAGNYVVCYTSLPSGYYLTFPTNGPPPSFTVTVGPSKVNLNFGIAPYGAWIQSTGTDIRLDNGFNYYIPSTATQACGGAYASINGGGGTPGIIFTGGSSANFGGGSASSKNWVVGGTSYPELFTPTKGNVIKTSYKYIDAQIKQAGLTRTDIAPYCTLTNGGGGAGLDNCILPAASLDFPRGLYVSDGSIVQNGSVVLDPPPLAPPAFVAKSNAKTTNPETSLQWDHTVVSGNNRLLVVGVSILNNSGQTLATTTGVKYNGENMTRLGNSTNGTLARVEIWYLKDASLPTDGIPHTIVATLTSGNAAALMGGGATSWSNVDQIIPFRGSFRTAIGTTSRPRVSDISTGTYDVVVDTVGMNPNATNIKADDQIGDWNQPIGGGQLSLQSGGSHKTSTSTPTTMEWIFGSNSGWAAAAISIQPPALRKYDFPESQNYVILVNGDLTINTQIKVPKTSTVAFIVSGDIIVNPTVGNTTGDITTTTPSIEGFYSTDKNFIIKGNNNCTVGEDKRLNVAGSVVVNAGLTGGEFRNQRDLCGGNATCPVFSIQERPDFMLNAPDLIKYKNTIYQEVAP</sequence>
<dbReference type="Gene3D" id="1.10.1330.10">
    <property type="entry name" value="Dockerin domain"/>
    <property type="match status" value="1"/>
</dbReference>
<name>A0A1F7I0N5_9BACT</name>